<dbReference type="Gene3D" id="4.10.240.10">
    <property type="entry name" value="Zn(2)-C6 fungal-type DNA-binding domain"/>
    <property type="match status" value="1"/>
</dbReference>
<dbReference type="GO" id="GO:0009893">
    <property type="term" value="P:positive regulation of metabolic process"/>
    <property type="evidence" value="ECO:0007669"/>
    <property type="project" value="UniProtKB-ARBA"/>
</dbReference>
<gene>
    <name evidence="7" type="ORF">BDV23DRAFT_192932</name>
</gene>
<feature type="domain" description="Zn(2)-C6 fungal-type" evidence="6">
    <location>
        <begin position="20"/>
        <end position="50"/>
    </location>
</feature>
<dbReference type="GO" id="GO:0000981">
    <property type="term" value="F:DNA-binding transcription factor activity, RNA polymerase II-specific"/>
    <property type="evidence" value="ECO:0007669"/>
    <property type="project" value="InterPro"/>
</dbReference>
<evidence type="ECO:0000256" key="5">
    <source>
        <dbReference type="SAM" id="MobiDB-lite"/>
    </source>
</evidence>
<dbReference type="GO" id="GO:0008270">
    <property type="term" value="F:zinc ion binding"/>
    <property type="evidence" value="ECO:0007669"/>
    <property type="project" value="InterPro"/>
</dbReference>
<dbReference type="PRINTS" id="PR00755">
    <property type="entry name" value="AFLATOXINBRP"/>
</dbReference>
<dbReference type="Pfam" id="PF11951">
    <property type="entry name" value="Fungal_trans_2"/>
    <property type="match status" value="1"/>
</dbReference>
<sequence length="457" mass="52371">MTGCNRTIISRRSHRKSRNGCSNCKRRRIKCDEVKPACGQCINHSVLCQFSRGGQSDPTSSDTSPPSGPPGITSSQPPETDLPKPLLNKDHVYISSTQTGFNPPKRRWRRRQPLSANPGPASETVSPPPTNHMFQFSTADLGLFHHYITSTSTAMADDEESRYFMQTAIPQLGFRFHHILHLLLAFSGYHIAHLDQNRSSLPNTIAVNERIAEADRHYDISLRQVSYSIRELNETTCHAVYSGAVLICLCHLGKGPRAGEYIAFSDSNHPEWLTLLRGVRSIVEMTRDVFSIDPVPPAGADKNKSPSSFANPTVVEAALLEWKCRLQEYQDIFTVEYLVDDYRHAVYSRVVERLARAFDSVYQREDAPRGEKCAKVFQWLYQLPEEFILDLQQRKWLSLLLLSYFIVLLKQLDSYWFIQGWPEHVMSEIYRSLDEQQRCRIRWQMDQVGWQPPVNQT</sequence>
<dbReference type="PANTHER" id="PTHR47657:SF3">
    <property type="entry name" value="ORSELLINIC ACID_F9775 BIOSYNTHESIS CLUSTER PROTEIN D-RELATED"/>
    <property type="match status" value="1"/>
</dbReference>
<dbReference type="Pfam" id="PF00172">
    <property type="entry name" value="Zn_clus"/>
    <property type="match status" value="1"/>
</dbReference>
<dbReference type="EMBL" id="ML735216">
    <property type="protein sequence ID" value="KAE8396008.1"/>
    <property type="molecule type" value="Genomic_DNA"/>
</dbReference>
<keyword evidence="3" id="KW-0804">Transcription</keyword>
<dbReference type="InterPro" id="IPR021858">
    <property type="entry name" value="Fun_TF"/>
</dbReference>
<keyword evidence="4" id="KW-0539">Nucleus</keyword>
<organism evidence="7">
    <name type="scientific">Petromyces alliaceus</name>
    <name type="common">Aspergillus alliaceus</name>
    <dbReference type="NCBI Taxonomy" id="209559"/>
    <lineage>
        <taxon>Eukaryota</taxon>
        <taxon>Fungi</taxon>
        <taxon>Dikarya</taxon>
        <taxon>Ascomycota</taxon>
        <taxon>Pezizomycotina</taxon>
        <taxon>Eurotiomycetes</taxon>
        <taxon>Eurotiomycetidae</taxon>
        <taxon>Eurotiales</taxon>
        <taxon>Aspergillaceae</taxon>
        <taxon>Aspergillus</taxon>
        <taxon>Aspergillus subgen. Circumdati</taxon>
    </lineage>
</organism>
<name>A0A5N7CQP5_PETAA</name>
<dbReference type="SMART" id="SM00066">
    <property type="entry name" value="GAL4"/>
    <property type="match status" value="1"/>
</dbReference>
<dbReference type="PROSITE" id="PS50048">
    <property type="entry name" value="ZN2_CY6_FUNGAL_2"/>
    <property type="match status" value="1"/>
</dbReference>
<keyword evidence="1" id="KW-0805">Transcription regulation</keyword>
<dbReference type="SUPFAM" id="SSF57701">
    <property type="entry name" value="Zn2/Cys6 DNA-binding domain"/>
    <property type="match status" value="1"/>
</dbReference>
<feature type="region of interest" description="Disordered" evidence="5">
    <location>
        <begin position="52"/>
        <end position="132"/>
    </location>
</feature>
<keyword evidence="2" id="KW-0238">DNA-binding</keyword>
<dbReference type="InterPro" id="IPR052400">
    <property type="entry name" value="Zn2-C6_fungal_TF"/>
</dbReference>
<dbReference type="InterPro" id="IPR001138">
    <property type="entry name" value="Zn2Cys6_DnaBD"/>
</dbReference>
<dbReference type="InterPro" id="IPR036864">
    <property type="entry name" value="Zn2-C6_fun-type_DNA-bd_sf"/>
</dbReference>
<protein>
    <recommendedName>
        <fullName evidence="6">Zn(2)-C6 fungal-type domain-containing protein</fullName>
    </recommendedName>
</protein>
<accession>A0A5N7CQP5</accession>
<evidence type="ECO:0000313" key="7">
    <source>
        <dbReference type="EMBL" id="KAE8396008.1"/>
    </source>
</evidence>
<dbReference type="CDD" id="cd00067">
    <property type="entry name" value="GAL4"/>
    <property type="match status" value="1"/>
</dbReference>
<dbReference type="AlphaFoldDB" id="A0A5N7CQP5"/>
<evidence type="ECO:0000259" key="6">
    <source>
        <dbReference type="PROSITE" id="PS50048"/>
    </source>
</evidence>
<dbReference type="Proteomes" id="UP000326877">
    <property type="component" value="Unassembled WGS sequence"/>
</dbReference>
<feature type="compositionally biased region" description="Low complexity" evidence="5">
    <location>
        <begin position="53"/>
        <end position="78"/>
    </location>
</feature>
<dbReference type="PROSITE" id="PS00463">
    <property type="entry name" value="ZN2_CY6_FUNGAL_1"/>
    <property type="match status" value="1"/>
</dbReference>
<dbReference type="GO" id="GO:0003677">
    <property type="term" value="F:DNA binding"/>
    <property type="evidence" value="ECO:0007669"/>
    <property type="project" value="UniProtKB-KW"/>
</dbReference>
<reference evidence="7" key="1">
    <citation type="submission" date="2019-04" db="EMBL/GenBank/DDBJ databases">
        <title>Friends and foes A comparative genomics studyof 23 Aspergillus species from section Flavi.</title>
        <authorList>
            <consortium name="DOE Joint Genome Institute"/>
            <person name="Kjaerbolling I."/>
            <person name="Vesth T."/>
            <person name="Frisvad J.C."/>
            <person name="Nybo J.L."/>
            <person name="Theobald S."/>
            <person name="Kildgaard S."/>
            <person name="Isbrandt T."/>
            <person name="Kuo A."/>
            <person name="Sato A."/>
            <person name="Lyhne E.K."/>
            <person name="Kogle M.E."/>
            <person name="Wiebenga A."/>
            <person name="Kun R.S."/>
            <person name="Lubbers R.J."/>
            <person name="Makela M.R."/>
            <person name="Barry K."/>
            <person name="Chovatia M."/>
            <person name="Clum A."/>
            <person name="Daum C."/>
            <person name="Haridas S."/>
            <person name="He G."/>
            <person name="LaButti K."/>
            <person name="Lipzen A."/>
            <person name="Mondo S."/>
            <person name="Riley R."/>
            <person name="Salamov A."/>
            <person name="Simmons B.A."/>
            <person name="Magnuson J.K."/>
            <person name="Henrissat B."/>
            <person name="Mortensen U.H."/>
            <person name="Larsen T.O."/>
            <person name="Devries R.P."/>
            <person name="Grigoriev I.V."/>
            <person name="Machida M."/>
            <person name="Baker S.E."/>
            <person name="Andersen M.R."/>
        </authorList>
    </citation>
    <scope>NUCLEOTIDE SEQUENCE [LARGE SCALE GENOMIC DNA]</scope>
    <source>
        <strain evidence="7">IBT 14317</strain>
    </source>
</reference>
<dbReference type="PANTHER" id="PTHR47657">
    <property type="entry name" value="STEROL REGULATORY ELEMENT-BINDING PROTEIN ECM22"/>
    <property type="match status" value="1"/>
</dbReference>
<evidence type="ECO:0000256" key="4">
    <source>
        <dbReference type="ARBA" id="ARBA00023242"/>
    </source>
</evidence>
<evidence type="ECO:0000256" key="3">
    <source>
        <dbReference type="ARBA" id="ARBA00023163"/>
    </source>
</evidence>
<proteinExistence type="predicted"/>
<evidence type="ECO:0000256" key="2">
    <source>
        <dbReference type="ARBA" id="ARBA00023125"/>
    </source>
</evidence>
<dbReference type="OrthoDB" id="5226580at2759"/>
<evidence type="ECO:0000256" key="1">
    <source>
        <dbReference type="ARBA" id="ARBA00023015"/>
    </source>
</evidence>